<accession>A0AA38RG32</accession>
<organism evidence="2 3">
    <name type="scientific">Pleurostoma richardsiae</name>
    <dbReference type="NCBI Taxonomy" id="41990"/>
    <lineage>
        <taxon>Eukaryota</taxon>
        <taxon>Fungi</taxon>
        <taxon>Dikarya</taxon>
        <taxon>Ascomycota</taxon>
        <taxon>Pezizomycotina</taxon>
        <taxon>Sordariomycetes</taxon>
        <taxon>Sordariomycetidae</taxon>
        <taxon>Calosphaeriales</taxon>
        <taxon>Pleurostomataceae</taxon>
        <taxon>Pleurostoma</taxon>
    </lineage>
</organism>
<dbReference type="Proteomes" id="UP001174694">
    <property type="component" value="Unassembled WGS sequence"/>
</dbReference>
<evidence type="ECO:0000256" key="1">
    <source>
        <dbReference type="SAM" id="SignalP"/>
    </source>
</evidence>
<proteinExistence type="predicted"/>
<dbReference type="EMBL" id="JANBVO010000074">
    <property type="protein sequence ID" value="KAJ9131010.1"/>
    <property type="molecule type" value="Genomic_DNA"/>
</dbReference>
<gene>
    <name evidence="2" type="ORF">NKR23_g11929</name>
</gene>
<sequence length="192" mass="19559">MRPRIVFAAVISLASIPTTFASYVAQPRQIPRSDNRNCTAAAYALVTNGVEPSGALELALASFLVTASSAAYCNPATALSSSLQPTYSAYKSGVLSYYSARSTEIAKVESACADNQYVTSLVWLSSVMNGGYCTSYGTPAGTTGTGVAKSKSTPTPSFSVVPVTAAAPFSRGLGLVANAVALAGFLGAVAAF</sequence>
<feature type="chain" id="PRO_5041388217" description="Infection structure specific protein" evidence="1">
    <location>
        <begin position="22"/>
        <end position="192"/>
    </location>
</feature>
<comment type="caution">
    <text evidence="2">The sequence shown here is derived from an EMBL/GenBank/DDBJ whole genome shotgun (WGS) entry which is preliminary data.</text>
</comment>
<name>A0AA38RG32_9PEZI</name>
<keyword evidence="3" id="KW-1185">Reference proteome</keyword>
<keyword evidence="1" id="KW-0732">Signal</keyword>
<reference evidence="2" key="1">
    <citation type="submission" date="2022-07" db="EMBL/GenBank/DDBJ databases">
        <title>Fungi with potential for degradation of polypropylene.</title>
        <authorList>
            <person name="Gostincar C."/>
        </authorList>
    </citation>
    <scope>NUCLEOTIDE SEQUENCE</scope>
    <source>
        <strain evidence="2">EXF-13308</strain>
    </source>
</reference>
<feature type="signal peptide" evidence="1">
    <location>
        <begin position="1"/>
        <end position="21"/>
    </location>
</feature>
<evidence type="ECO:0008006" key="4">
    <source>
        <dbReference type="Google" id="ProtNLM"/>
    </source>
</evidence>
<evidence type="ECO:0000313" key="2">
    <source>
        <dbReference type="EMBL" id="KAJ9131010.1"/>
    </source>
</evidence>
<evidence type="ECO:0000313" key="3">
    <source>
        <dbReference type="Proteomes" id="UP001174694"/>
    </source>
</evidence>
<protein>
    <recommendedName>
        <fullName evidence="4">Infection structure specific protein</fullName>
    </recommendedName>
</protein>
<dbReference type="AlphaFoldDB" id="A0AA38RG32"/>